<feature type="non-terminal residue" evidence="1">
    <location>
        <position position="84"/>
    </location>
</feature>
<proteinExistence type="predicted"/>
<name>A0A392SME3_9FABA</name>
<dbReference type="Proteomes" id="UP000265520">
    <property type="component" value="Unassembled WGS sequence"/>
</dbReference>
<dbReference type="EMBL" id="LXQA010407460">
    <property type="protein sequence ID" value="MCI49839.1"/>
    <property type="molecule type" value="Genomic_DNA"/>
</dbReference>
<reference evidence="1 2" key="1">
    <citation type="journal article" date="2018" name="Front. Plant Sci.">
        <title>Red Clover (Trifolium pratense) and Zigzag Clover (T. medium) - A Picture of Genomic Similarities and Differences.</title>
        <authorList>
            <person name="Dluhosova J."/>
            <person name="Istvanek J."/>
            <person name="Nedelnik J."/>
            <person name="Repkova J."/>
        </authorList>
    </citation>
    <scope>NUCLEOTIDE SEQUENCE [LARGE SCALE GENOMIC DNA]</scope>
    <source>
        <strain evidence="2">cv. 10/8</strain>
        <tissue evidence="1">Leaf</tissue>
    </source>
</reference>
<comment type="caution">
    <text evidence="1">The sequence shown here is derived from an EMBL/GenBank/DDBJ whole genome shotgun (WGS) entry which is preliminary data.</text>
</comment>
<keyword evidence="2" id="KW-1185">Reference proteome</keyword>
<protein>
    <submittedName>
        <fullName evidence="1">Uncharacterized protein</fullName>
    </submittedName>
</protein>
<dbReference type="AlphaFoldDB" id="A0A392SME3"/>
<evidence type="ECO:0000313" key="2">
    <source>
        <dbReference type="Proteomes" id="UP000265520"/>
    </source>
</evidence>
<sequence length="84" mass="9338">MMLADVYTCCNKVTIGVTDAPTPAGMAGCVKEARVNVTFPPSDTRLLPTLKSKNWRWNCARMGLLYFVYSLPFLCHVDCSRGYA</sequence>
<organism evidence="1 2">
    <name type="scientific">Trifolium medium</name>
    <dbReference type="NCBI Taxonomy" id="97028"/>
    <lineage>
        <taxon>Eukaryota</taxon>
        <taxon>Viridiplantae</taxon>
        <taxon>Streptophyta</taxon>
        <taxon>Embryophyta</taxon>
        <taxon>Tracheophyta</taxon>
        <taxon>Spermatophyta</taxon>
        <taxon>Magnoliopsida</taxon>
        <taxon>eudicotyledons</taxon>
        <taxon>Gunneridae</taxon>
        <taxon>Pentapetalae</taxon>
        <taxon>rosids</taxon>
        <taxon>fabids</taxon>
        <taxon>Fabales</taxon>
        <taxon>Fabaceae</taxon>
        <taxon>Papilionoideae</taxon>
        <taxon>50 kb inversion clade</taxon>
        <taxon>NPAAA clade</taxon>
        <taxon>Hologalegina</taxon>
        <taxon>IRL clade</taxon>
        <taxon>Trifolieae</taxon>
        <taxon>Trifolium</taxon>
    </lineage>
</organism>
<evidence type="ECO:0000313" key="1">
    <source>
        <dbReference type="EMBL" id="MCI49839.1"/>
    </source>
</evidence>
<accession>A0A392SME3</accession>